<dbReference type="InterPro" id="IPR011051">
    <property type="entry name" value="RmlC_Cupin_sf"/>
</dbReference>
<protein>
    <recommendedName>
        <fullName evidence="2">Cupin type-1 domain-containing protein</fullName>
    </recommendedName>
</protein>
<dbReference type="AlphaFoldDB" id="C3KMD3"/>
<proteinExistence type="predicted"/>
<sequence length="156" mass="16263">MRIVSLSAVVCIGLCGIASFASAEDAHTIIAPDDVKWAPAPKILPAGAETAVLFGDPSKEGLFALRLKVPSGYAVPPHTHPADEVVTVISGTINLGMGETADRSASKALSAGSFFALPPGMAHFAYFDEETVVQITTNGPWGIKYVNPADDPQKSQ</sequence>
<geneLocation type="plasmid" evidence="4">
    <name>sym pNGR234b</name>
</geneLocation>
<reference evidence="4" key="1">
    <citation type="journal article" date="2004" name="J. Bacteriol.">
        <title>An evolutionary hot spot: the pNGR234b replicon of Rhizobium sp. strain NGR234.</title>
        <authorList>
            <person name="Streit W.R."/>
            <person name="Schmitz R.A."/>
            <person name="Perret X."/>
            <person name="Staehelin C."/>
            <person name="Deakin W.J."/>
            <person name="Raasch C."/>
            <person name="Liesegang H."/>
            <person name="Broughton W.J."/>
        </authorList>
    </citation>
    <scope>NUCLEOTIDE SEQUENCE [LARGE SCALE GENOMIC DNA]</scope>
    <source>
        <strain evidence="4">NBRC 101917 / NGR234</strain>
    </source>
</reference>
<dbReference type="InterPro" id="IPR014710">
    <property type="entry name" value="RmlC-like_jellyroll"/>
</dbReference>
<dbReference type="EMBL" id="CP000874">
    <property type="protein sequence ID" value="ACP21492.1"/>
    <property type="molecule type" value="Genomic_DNA"/>
</dbReference>
<evidence type="ECO:0000259" key="2">
    <source>
        <dbReference type="Pfam" id="PF00190"/>
    </source>
</evidence>
<dbReference type="KEGG" id="rhi:NGR_b00180"/>
<keyword evidence="3" id="KW-0614">Plasmid</keyword>
<dbReference type="RefSeq" id="WP_012706099.1">
    <property type="nucleotide sequence ID" value="NC_012586.1"/>
</dbReference>
<dbReference type="InterPro" id="IPR006045">
    <property type="entry name" value="Cupin_1"/>
</dbReference>
<name>C3KMD3_SINFN</name>
<feature type="chain" id="PRO_5002927385" description="Cupin type-1 domain-containing protein" evidence="1">
    <location>
        <begin position="24"/>
        <end position="156"/>
    </location>
</feature>
<reference evidence="3 4" key="2">
    <citation type="journal article" date="2009" name="Appl. Environ. Microbiol.">
        <title>Rhizobium sp. strain NGR234 possesses a remarkable number of secretion systems.</title>
        <authorList>
            <person name="Schmeisser C."/>
            <person name="Liesegang H."/>
            <person name="Krysciak D."/>
            <person name="Bakkou N."/>
            <person name="Le Quere A."/>
            <person name="Wollherr A."/>
            <person name="Heinemeyer I."/>
            <person name="Morgenstern B."/>
            <person name="Pommerening-Roeser A."/>
            <person name="Flores M."/>
            <person name="Palacios R."/>
            <person name="Brenner S."/>
            <person name="Gottschalk G."/>
            <person name="Schmitz R.A."/>
            <person name="Broughton W.J."/>
            <person name="Perret X."/>
            <person name="Strittmatter A.W."/>
            <person name="Streit W.R."/>
        </authorList>
    </citation>
    <scope>NUCLEOTIDE SEQUENCE [LARGE SCALE GENOMIC DNA]</scope>
    <source>
        <strain evidence="4">NBRC 101917 / NGR234</strain>
    </source>
</reference>
<evidence type="ECO:0000313" key="3">
    <source>
        <dbReference type="EMBL" id="ACP21492.1"/>
    </source>
</evidence>
<dbReference type="PATRIC" id="fig|394.7.peg.462"/>
<feature type="domain" description="Cupin type-1" evidence="2">
    <location>
        <begin position="59"/>
        <end position="132"/>
    </location>
</feature>
<dbReference type="Proteomes" id="UP000001054">
    <property type="component" value="Plasmid pNGR234b"/>
</dbReference>
<accession>C3KMD3</accession>
<keyword evidence="1" id="KW-0732">Signal</keyword>
<feature type="signal peptide" evidence="1">
    <location>
        <begin position="1"/>
        <end position="23"/>
    </location>
</feature>
<keyword evidence="4" id="KW-1185">Reference proteome</keyword>
<organism evidence="3 4">
    <name type="scientific">Sinorhizobium fredii (strain NBRC 101917 / NGR234)</name>
    <dbReference type="NCBI Taxonomy" id="394"/>
    <lineage>
        <taxon>Bacteria</taxon>
        <taxon>Pseudomonadati</taxon>
        <taxon>Pseudomonadota</taxon>
        <taxon>Alphaproteobacteria</taxon>
        <taxon>Hyphomicrobiales</taxon>
        <taxon>Rhizobiaceae</taxon>
        <taxon>Sinorhizobium/Ensifer group</taxon>
        <taxon>Sinorhizobium</taxon>
    </lineage>
</organism>
<evidence type="ECO:0000256" key="1">
    <source>
        <dbReference type="SAM" id="SignalP"/>
    </source>
</evidence>
<dbReference type="Pfam" id="PF00190">
    <property type="entry name" value="Cupin_1"/>
    <property type="match status" value="1"/>
</dbReference>
<dbReference type="OrthoDB" id="7506908at2"/>
<dbReference type="SUPFAM" id="SSF51182">
    <property type="entry name" value="RmlC-like cupins"/>
    <property type="match status" value="1"/>
</dbReference>
<dbReference type="HOGENOM" id="CLU_114915_1_1_5"/>
<dbReference type="CDD" id="cd06989">
    <property type="entry name" value="cupin_DRT102"/>
    <property type="match status" value="1"/>
</dbReference>
<dbReference type="Gene3D" id="2.60.120.10">
    <property type="entry name" value="Jelly Rolls"/>
    <property type="match status" value="1"/>
</dbReference>
<evidence type="ECO:0000313" key="4">
    <source>
        <dbReference type="Proteomes" id="UP000001054"/>
    </source>
</evidence>
<gene>
    <name evidence="3" type="ordered locus">NGR_b00180</name>
</gene>